<keyword evidence="9" id="KW-1185">Reference proteome</keyword>
<dbReference type="PANTHER" id="PTHR11654">
    <property type="entry name" value="OLIGOPEPTIDE TRANSPORTER-RELATED"/>
    <property type="match status" value="1"/>
</dbReference>
<dbReference type="GO" id="GO:0006857">
    <property type="term" value="P:oligopeptide transport"/>
    <property type="evidence" value="ECO:0007669"/>
    <property type="project" value="InterPro"/>
</dbReference>
<dbReference type="SUPFAM" id="SSF103473">
    <property type="entry name" value="MFS general substrate transporter"/>
    <property type="match status" value="1"/>
</dbReference>
<dbReference type="PROSITE" id="PS01022">
    <property type="entry name" value="PTR2_1"/>
    <property type="match status" value="1"/>
</dbReference>
<dbReference type="Proteomes" id="UP000762676">
    <property type="component" value="Unassembled WGS sequence"/>
</dbReference>
<dbReference type="InterPro" id="IPR036259">
    <property type="entry name" value="MFS_trans_sf"/>
</dbReference>
<dbReference type="GO" id="GO:0022857">
    <property type="term" value="F:transmembrane transporter activity"/>
    <property type="evidence" value="ECO:0007669"/>
    <property type="project" value="InterPro"/>
</dbReference>
<name>A0AAV4EHT3_9GAST</name>
<comment type="caution">
    <text evidence="8">The sequence shown here is derived from an EMBL/GenBank/DDBJ whole genome shotgun (WGS) entry which is preliminary data.</text>
</comment>
<keyword evidence="4" id="KW-0571">Peptide transport</keyword>
<reference evidence="8 9" key="1">
    <citation type="journal article" date="2021" name="Elife">
        <title>Chloroplast acquisition without the gene transfer in kleptoplastic sea slugs, Plakobranchus ocellatus.</title>
        <authorList>
            <person name="Maeda T."/>
            <person name="Takahashi S."/>
            <person name="Yoshida T."/>
            <person name="Shimamura S."/>
            <person name="Takaki Y."/>
            <person name="Nagai Y."/>
            <person name="Toyoda A."/>
            <person name="Suzuki Y."/>
            <person name="Arimoto A."/>
            <person name="Ishii H."/>
            <person name="Satoh N."/>
            <person name="Nishiyama T."/>
            <person name="Hasebe M."/>
            <person name="Maruyama T."/>
            <person name="Minagawa J."/>
            <person name="Obokata J."/>
            <person name="Shigenobu S."/>
        </authorList>
    </citation>
    <scope>NUCLEOTIDE SEQUENCE [LARGE SCALE GENOMIC DNA]</scope>
</reference>
<dbReference type="Pfam" id="PF00854">
    <property type="entry name" value="PTR2"/>
    <property type="match status" value="1"/>
</dbReference>
<proteinExistence type="inferred from homology"/>
<protein>
    <submittedName>
        <fullName evidence="8">Solute carrier family 15 member 4-like</fullName>
    </submittedName>
</protein>
<dbReference type="InterPro" id="IPR018456">
    <property type="entry name" value="PTR2_symporter_CS"/>
</dbReference>
<dbReference type="GO" id="GO:0016020">
    <property type="term" value="C:membrane"/>
    <property type="evidence" value="ECO:0007669"/>
    <property type="project" value="UniProtKB-SubCell"/>
</dbReference>
<evidence type="ECO:0000256" key="1">
    <source>
        <dbReference type="ARBA" id="ARBA00004141"/>
    </source>
</evidence>
<dbReference type="Gene3D" id="1.20.1250.20">
    <property type="entry name" value="MFS general substrate transporter like domains"/>
    <property type="match status" value="1"/>
</dbReference>
<feature type="transmembrane region" description="Helical" evidence="7">
    <location>
        <begin position="213"/>
        <end position="231"/>
    </location>
</feature>
<evidence type="ECO:0000313" key="9">
    <source>
        <dbReference type="Proteomes" id="UP000762676"/>
    </source>
</evidence>
<evidence type="ECO:0000313" key="8">
    <source>
        <dbReference type="EMBL" id="GFR60359.1"/>
    </source>
</evidence>
<evidence type="ECO:0000256" key="7">
    <source>
        <dbReference type="SAM" id="Phobius"/>
    </source>
</evidence>
<dbReference type="EMBL" id="BMAT01000137">
    <property type="protein sequence ID" value="GFR60359.1"/>
    <property type="molecule type" value="Genomic_DNA"/>
</dbReference>
<sequence length="476" mass="52379">MPLFGGFVADSYLGRYRTIFICGILYIAGLLLLPASALDFSTWGWTPASITQRRAFFASGLVLISLGAAGVKSNIGPFGAEQIEARGRGAEQSFFNWFYWMTNVGALLGLTLVPYVQQQISFVWGFFIPNLAWTLGLLIFVSAQYNYKKTPPTGSILTIAYGIFRQGACKTSPEPNPNLLEGSERKFLARSKKSFGGRFEDHLVDGVSGVLKVAPFCLLMIMFWTINAQMLNSFFAQAERMDVRLDGSVKVPAAAINAFNCIGIILLIPVVDKVIYPFFERIGHPLSQLKKIGIGLVLSAVGVVVAGIVEIYRKKILHSPGGSHTQVLAGQTFTASNMSVFLLVPQYVLIGLSEIFAAITAMDFVYNQTHVTMQGSITGLYHASIGLGNWLSSAILSIVEEITKQEPWWSSEINEAKMENLMFLLAGLVLINTLVFCVVAYFYTYQDPSNFQARHTPKDMEVYENEGAKAGEDVQD</sequence>
<keyword evidence="4" id="KW-0653">Protein transport</keyword>
<feature type="transmembrane region" description="Helical" evidence="7">
    <location>
        <begin position="421"/>
        <end position="444"/>
    </location>
</feature>
<keyword evidence="3 7" id="KW-0812">Transmembrane</keyword>
<feature type="transmembrane region" description="Helical" evidence="7">
    <location>
        <begin position="251"/>
        <end position="271"/>
    </location>
</feature>
<accession>A0AAV4EHT3</accession>
<feature type="transmembrane region" description="Helical" evidence="7">
    <location>
        <begin position="55"/>
        <end position="75"/>
    </location>
</feature>
<evidence type="ECO:0000256" key="3">
    <source>
        <dbReference type="ARBA" id="ARBA00022692"/>
    </source>
</evidence>
<comment type="similarity">
    <text evidence="2">Belongs to the major facilitator superfamily. Proton-dependent oligopeptide transporter (POT/PTR) (TC 2.A.17) family.</text>
</comment>
<dbReference type="InterPro" id="IPR000109">
    <property type="entry name" value="POT_fam"/>
</dbReference>
<gene>
    <name evidence="8" type="ORF">ElyMa_000077300</name>
</gene>
<comment type="subcellular location">
    <subcellularLocation>
        <location evidence="1">Membrane</location>
        <topology evidence="1">Multi-pass membrane protein</topology>
    </subcellularLocation>
</comment>
<feature type="transmembrane region" description="Helical" evidence="7">
    <location>
        <begin position="347"/>
        <end position="366"/>
    </location>
</feature>
<feature type="transmembrane region" description="Helical" evidence="7">
    <location>
        <begin position="122"/>
        <end position="141"/>
    </location>
</feature>
<organism evidence="8 9">
    <name type="scientific">Elysia marginata</name>
    <dbReference type="NCBI Taxonomy" id="1093978"/>
    <lineage>
        <taxon>Eukaryota</taxon>
        <taxon>Metazoa</taxon>
        <taxon>Spiralia</taxon>
        <taxon>Lophotrochozoa</taxon>
        <taxon>Mollusca</taxon>
        <taxon>Gastropoda</taxon>
        <taxon>Heterobranchia</taxon>
        <taxon>Euthyneura</taxon>
        <taxon>Panpulmonata</taxon>
        <taxon>Sacoglossa</taxon>
        <taxon>Placobranchoidea</taxon>
        <taxon>Plakobranchidae</taxon>
        <taxon>Elysia</taxon>
    </lineage>
</organism>
<feature type="transmembrane region" description="Helical" evidence="7">
    <location>
        <begin position="96"/>
        <end position="116"/>
    </location>
</feature>
<keyword evidence="5 7" id="KW-1133">Transmembrane helix</keyword>
<evidence type="ECO:0000256" key="6">
    <source>
        <dbReference type="ARBA" id="ARBA00023136"/>
    </source>
</evidence>
<evidence type="ECO:0000256" key="4">
    <source>
        <dbReference type="ARBA" id="ARBA00022856"/>
    </source>
</evidence>
<feature type="transmembrane region" description="Helical" evidence="7">
    <location>
        <begin position="378"/>
        <end position="399"/>
    </location>
</feature>
<feature type="transmembrane region" description="Helical" evidence="7">
    <location>
        <begin position="16"/>
        <end position="35"/>
    </location>
</feature>
<evidence type="ECO:0000256" key="2">
    <source>
        <dbReference type="ARBA" id="ARBA00005982"/>
    </source>
</evidence>
<evidence type="ECO:0000256" key="5">
    <source>
        <dbReference type="ARBA" id="ARBA00022989"/>
    </source>
</evidence>
<feature type="transmembrane region" description="Helical" evidence="7">
    <location>
        <begin position="292"/>
        <end position="312"/>
    </location>
</feature>
<keyword evidence="6 7" id="KW-0472">Membrane</keyword>
<keyword evidence="4" id="KW-0813">Transport</keyword>
<dbReference type="AlphaFoldDB" id="A0AAV4EHT3"/>